<comment type="caution">
    <text evidence="3">The sequence shown here is derived from an EMBL/GenBank/DDBJ whole genome shotgun (WGS) entry which is preliminary data.</text>
</comment>
<dbReference type="AlphaFoldDB" id="A0A955L3Q9"/>
<reference evidence="3" key="2">
    <citation type="journal article" date="2021" name="Microbiome">
        <title>Successional dynamics and alternative stable states in a saline activated sludge microbial community over 9 years.</title>
        <authorList>
            <person name="Wang Y."/>
            <person name="Ye J."/>
            <person name="Ju F."/>
            <person name="Liu L."/>
            <person name="Boyd J.A."/>
            <person name="Deng Y."/>
            <person name="Parks D.H."/>
            <person name="Jiang X."/>
            <person name="Yin X."/>
            <person name="Woodcroft B.J."/>
            <person name="Tyson G.W."/>
            <person name="Hugenholtz P."/>
            <person name="Polz M.F."/>
            <person name="Zhang T."/>
        </authorList>
    </citation>
    <scope>NUCLEOTIDE SEQUENCE</scope>
    <source>
        <strain evidence="3">HKST-UBA10</strain>
    </source>
</reference>
<evidence type="ECO:0000259" key="2">
    <source>
        <dbReference type="Pfam" id="PF08308"/>
    </source>
</evidence>
<evidence type="ECO:0000313" key="3">
    <source>
        <dbReference type="EMBL" id="MCA9382325.1"/>
    </source>
</evidence>
<feature type="transmembrane region" description="Helical" evidence="1">
    <location>
        <begin position="7"/>
        <end position="29"/>
    </location>
</feature>
<protein>
    <submittedName>
        <fullName evidence="3">PEGA domain-containing protein</fullName>
    </submittedName>
</protein>
<keyword evidence="1" id="KW-0472">Membrane</keyword>
<gene>
    <name evidence="3" type="ORF">KC660_02870</name>
</gene>
<dbReference type="InterPro" id="IPR013229">
    <property type="entry name" value="PEGA"/>
</dbReference>
<dbReference type="EMBL" id="JAGQLG010000109">
    <property type="protein sequence ID" value="MCA9382325.1"/>
    <property type="molecule type" value="Genomic_DNA"/>
</dbReference>
<sequence length="491" mass="55210">MKKPDRNIVILTGIILITIAVGITAFLYVNGYVVKIDKLQKGEIPTGQIVKGGSIRIESDPRGAEISLNSVDKGKTNKEFPNLEPGKIEVKLTDSGYHDWIKSVMVEEGFVTNLQAVLFVSLPRQELTLSDIEINGSYIPFSSNQLVIFQKENNSTLWLADFSKSIIKNSDTSKQLTDWKVNLDDFKIAISSDNKKVLLSNTKNQEFYIINNDAPETNTKELSKVEFKVDVTDIVWGDGSSALYLISKDLVFNYNVANKRYVLLHTKSEDVPFNYFDKGFFTLESDTNGVQTIKVHSDDGTLSNSINISDYSNANLVFDGIYSDPTGKHILLSKNKDLYYLNEDAKLLEKVSSKFSKIATYSPDYKKLLYFEDEDLYTYTLDNKNIYGVERKNVLSGITKTDSLPIWTKDSMHFTLMNNVTGEVKIMDFDGTNSILIIKTGKKDSNYIVTDDFRIVIPMNSQDIDKLLGTTTANNSIGLQFVSIDLKKSAN</sequence>
<organism evidence="3 4">
    <name type="scientific">Candidatus Dojkabacteria bacterium</name>
    <dbReference type="NCBI Taxonomy" id="2099670"/>
    <lineage>
        <taxon>Bacteria</taxon>
        <taxon>Candidatus Dojkabacteria</taxon>
    </lineage>
</organism>
<keyword evidence="1" id="KW-1133">Transmembrane helix</keyword>
<dbReference type="SUPFAM" id="SSF75011">
    <property type="entry name" value="3-carboxy-cis,cis-mucoante lactonizing enzyme"/>
    <property type="match status" value="1"/>
</dbReference>
<accession>A0A955L3Q9</accession>
<name>A0A955L3Q9_9BACT</name>
<reference evidence="3" key="1">
    <citation type="submission" date="2020-04" db="EMBL/GenBank/DDBJ databases">
        <authorList>
            <person name="Zhang T."/>
        </authorList>
    </citation>
    <scope>NUCLEOTIDE SEQUENCE</scope>
    <source>
        <strain evidence="3">HKST-UBA10</strain>
    </source>
</reference>
<dbReference type="Proteomes" id="UP000782843">
    <property type="component" value="Unassembled WGS sequence"/>
</dbReference>
<evidence type="ECO:0000313" key="4">
    <source>
        <dbReference type="Proteomes" id="UP000782843"/>
    </source>
</evidence>
<feature type="domain" description="PEGA" evidence="2">
    <location>
        <begin position="53"/>
        <end position="118"/>
    </location>
</feature>
<proteinExistence type="predicted"/>
<dbReference type="Pfam" id="PF08308">
    <property type="entry name" value="PEGA"/>
    <property type="match status" value="1"/>
</dbReference>
<keyword evidence="1" id="KW-0812">Transmembrane</keyword>
<evidence type="ECO:0000256" key="1">
    <source>
        <dbReference type="SAM" id="Phobius"/>
    </source>
</evidence>